<dbReference type="EMBL" id="PCTR01000136">
    <property type="protein sequence ID" value="PIP85370.1"/>
    <property type="molecule type" value="Genomic_DNA"/>
</dbReference>
<dbReference type="AlphaFoldDB" id="A0A2H0DUW0"/>
<reference evidence="1 2" key="1">
    <citation type="submission" date="2017-09" db="EMBL/GenBank/DDBJ databases">
        <title>Depth-based differentiation of microbial function through sediment-hosted aquifers and enrichment of novel symbionts in the deep terrestrial subsurface.</title>
        <authorList>
            <person name="Probst A.J."/>
            <person name="Ladd B."/>
            <person name="Jarett J.K."/>
            <person name="Geller-Mcgrath D.E."/>
            <person name="Sieber C.M."/>
            <person name="Emerson J.B."/>
            <person name="Anantharaman K."/>
            <person name="Thomas B.C."/>
            <person name="Malmstrom R."/>
            <person name="Stieglmeier M."/>
            <person name="Klingl A."/>
            <person name="Woyke T."/>
            <person name="Ryan C.M."/>
            <person name="Banfield J.F."/>
        </authorList>
    </citation>
    <scope>NUCLEOTIDE SEQUENCE [LARGE SCALE GENOMIC DNA]</scope>
    <source>
        <strain evidence="1">CG22_combo_CG10-13_8_21_14_all_43_12</strain>
    </source>
</reference>
<organism evidence="1 2">
    <name type="scientific">Candidatus Collierbacteria bacterium CG22_combo_CG10-13_8_21_14_all_43_12</name>
    <dbReference type="NCBI Taxonomy" id="1974537"/>
    <lineage>
        <taxon>Bacteria</taxon>
        <taxon>Candidatus Collieribacteriota</taxon>
    </lineage>
</organism>
<accession>A0A2H0DUW0</accession>
<gene>
    <name evidence="1" type="ORF">COW83_04630</name>
</gene>
<dbReference type="Proteomes" id="UP000231136">
    <property type="component" value="Unassembled WGS sequence"/>
</dbReference>
<sequence>MNNSHVRATIGTVIGDTFSSYSLKISATLLYRFETKSSEETVNLLEAIDTHRRVYPTEVVYIQIYGIDGYENTGAVIIIGTKGVPTNSPLFASEFNLSVERA</sequence>
<protein>
    <submittedName>
        <fullName evidence="1">Uncharacterized protein</fullName>
    </submittedName>
</protein>
<name>A0A2H0DUW0_9BACT</name>
<evidence type="ECO:0000313" key="2">
    <source>
        <dbReference type="Proteomes" id="UP000231136"/>
    </source>
</evidence>
<evidence type="ECO:0000313" key="1">
    <source>
        <dbReference type="EMBL" id="PIP85370.1"/>
    </source>
</evidence>
<comment type="caution">
    <text evidence="1">The sequence shown here is derived from an EMBL/GenBank/DDBJ whole genome shotgun (WGS) entry which is preliminary data.</text>
</comment>
<proteinExistence type="predicted"/>